<feature type="compositionally biased region" description="Basic and acidic residues" evidence="3">
    <location>
        <begin position="506"/>
        <end position="516"/>
    </location>
</feature>
<dbReference type="GO" id="GO:0015031">
    <property type="term" value="P:protein transport"/>
    <property type="evidence" value="ECO:0007669"/>
    <property type="project" value="UniProtKB-KW"/>
</dbReference>
<dbReference type="InterPro" id="IPR008942">
    <property type="entry name" value="ENTH_VHS"/>
</dbReference>
<keyword evidence="2" id="KW-0653">Protein transport</keyword>
<dbReference type="GO" id="GO:0005768">
    <property type="term" value="C:endosome"/>
    <property type="evidence" value="ECO:0007669"/>
    <property type="project" value="TreeGrafter"/>
</dbReference>
<protein>
    <recommendedName>
        <fullName evidence="9">VHS domain-containing protein</fullName>
    </recommendedName>
</protein>
<feature type="compositionally biased region" description="Polar residues" evidence="3">
    <location>
        <begin position="517"/>
        <end position="527"/>
    </location>
</feature>
<dbReference type="PANTHER" id="PTHR13856:SF137">
    <property type="entry name" value="GH05942P"/>
    <property type="match status" value="1"/>
</dbReference>
<evidence type="ECO:0000313" key="6">
    <source>
        <dbReference type="EMBL" id="CAF0950633.1"/>
    </source>
</evidence>
<evidence type="ECO:0000313" key="7">
    <source>
        <dbReference type="EMBL" id="CAF3738338.1"/>
    </source>
</evidence>
<dbReference type="Pfam" id="PF00790">
    <property type="entry name" value="VHS"/>
    <property type="match status" value="1"/>
</dbReference>
<dbReference type="GO" id="GO:0030276">
    <property type="term" value="F:clathrin binding"/>
    <property type="evidence" value="ECO:0007669"/>
    <property type="project" value="TreeGrafter"/>
</dbReference>
<dbReference type="SUPFAM" id="SSF48464">
    <property type="entry name" value="ENTH/VHS domain"/>
    <property type="match status" value="1"/>
</dbReference>
<dbReference type="GO" id="GO:0043130">
    <property type="term" value="F:ubiquitin binding"/>
    <property type="evidence" value="ECO:0007669"/>
    <property type="project" value="InterPro"/>
</dbReference>
<dbReference type="Gene3D" id="1.20.58.160">
    <property type="match status" value="1"/>
</dbReference>
<dbReference type="SMART" id="SM00288">
    <property type="entry name" value="VHS"/>
    <property type="match status" value="1"/>
</dbReference>
<evidence type="ECO:0000259" key="5">
    <source>
        <dbReference type="PROSITE" id="PS50909"/>
    </source>
</evidence>
<feature type="domain" description="GAT" evidence="5">
    <location>
        <begin position="210"/>
        <end position="298"/>
    </location>
</feature>
<keyword evidence="1" id="KW-0813">Transport</keyword>
<sequence>MDRTYVTDSSLWLQQAIEQATDPTQTVEDWSLIMKICDDVAIDQDSNQEWRSIALTLTLLEALVKNCGKIVHIEIANEGFLRALKAIIPPKNNPPLPIEEQVLGMIQYWTFAFGDEPGFEIIRELYQVCKEQHFKFPPADEQHVIQTSLSTEIPAKNSAALSRTISQSSSRNMTRPKTAMPSYNRTNSVDADQYQHDTNTSPVIRHLPDEQIAKLRSELDLVHINLDVFEEMIAKLKPGYEHAEDWQLFTDLYKTCKKMQARLVNLLSIVAIEDIAVDFLRCNDRLNRAFNGYKLYMERREVSRQPLAYHLGLVKNDRKQKPVDTDDNDSDSNQTVEELKRPSTGRKSLPTNRGSLSTVEYNASHGNLSERRSNVPTRNSESEEHDDSDSNQTVEELKRPLTGRKSLPTNRGSLSTVEYNVSHGNLSERRSNVPTRNSETQEHDDQSILPMKLRNIKLAPLPDAVPRSTTKATTVKRAMSAAGSIKINRNQEKIQISDYQDDSSGFDEHNQSRNAEDQPNNETSVTGSEVPLNVKRLTTSGDNSADGNYKITQYRYVTSDAKK</sequence>
<dbReference type="AlphaFoldDB" id="A0A814D7W0"/>
<evidence type="ECO:0000259" key="4">
    <source>
        <dbReference type="PROSITE" id="PS50179"/>
    </source>
</evidence>
<dbReference type="InterPro" id="IPR004152">
    <property type="entry name" value="GAT_dom"/>
</dbReference>
<dbReference type="SUPFAM" id="SSF89009">
    <property type="entry name" value="GAT-like domain"/>
    <property type="match status" value="1"/>
</dbReference>
<dbReference type="InterPro" id="IPR002014">
    <property type="entry name" value="VHS_dom"/>
</dbReference>
<proteinExistence type="predicted"/>
<dbReference type="Pfam" id="PF03127">
    <property type="entry name" value="GAT"/>
    <property type="match status" value="1"/>
</dbReference>
<dbReference type="GO" id="GO:0035091">
    <property type="term" value="F:phosphatidylinositol binding"/>
    <property type="evidence" value="ECO:0007669"/>
    <property type="project" value="InterPro"/>
</dbReference>
<dbReference type="Gene3D" id="1.25.40.90">
    <property type="match status" value="1"/>
</dbReference>
<reference evidence="6" key="1">
    <citation type="submission" date="2021-02" db="EMBL/GenBank/DDBJ databases">
        <authorList>
            <person name="Nowell W R."/>
        </authorList>
    </citation>
    <scope>NUCLEOTIDE SEQUENCE</scope>
</reference>
<dbReference type="GO" id="GO:0016020">
    <property type="term" value="C:membrane"/>
    <property type="evidence" value="ECO:0007669"/>
    <property type="project" value="TreeGrafter"/>
</dbReference>
<dbReference type="GO" id="GO:0007165">
    <property type="term" value="P:signal transduction"/>
    <property type="evidence" value="ECO:0007669"/>
    <property type="project" value="TreeGrafter"/>
</dbReference>
<organism evidence="6 8">
    <name type="scientific">Adineta steineri</name>
    <dbReference type="NCBI Taxonomy" id="433720"/>
    <lineage>
        <taxon>Eukaryota</taxon>
        <taxon>Metazoa</taxon>
        <taxon>Spiralia</taxon>
        <taxon>Gnathifera</taxon>
        <taxon>Rotifera</taxon>
        <taxon>Eurotatoria</taxon>
        <taxon>Bdelloidea</taxon>
        <taxon>Adinetida</taxon>
        <taxon>Adinetidae</taxon>
        <taxon>Adineta</taxon>
    </lineage>
</organism>
<gene>
    <name evidence="6" type="ORF">JYZ213_LOCUS13273</name>
    <name evidence="7" type="ORF">OXD698_LOCUS14719</name>
</gene>
<accession>A0A814D7W0</accession>
<dbReference type="Proteomes" id="UP000663845">
    <property type="component" value="Unassembled WGS sequence"/>
</dbReference>
<evidence type="ECO:0000256" key="3">
    <source>
        <dbReference type="SAM" id="MobiDB-lite"/>
    </source>
</evidence>
<evidence type="ECO:0000256" key="2">
    <source>
        <dbReference type="ARBA" id="ARBA00022927"/>
    </source>
</evidence>
<feature type="region of interest" description="Disordered" evidence="3">
    <location>
        <begin position="313"/>
        <end position="448"/>
    </location>
</feature>
<feature type="compositionally biased region" description="Polar residues" evidence="3">
    <location>
        <begin position="407"/>
        <end position="425"/>
    </location>
</feature>
<comment type="caution">
    <text evidence="6">The sequence shown here is derived from an EMBL/GenBank/DDBJ whole genome shotgun (WGS) entry which is preliminary data.</text>
</comment>
<dbReference type="PROSITE" id="PS50909">
    <property type="entry name" value="GAT"/>
    <property type="match status" value="1"/>
</dbReference>
<feature type="region of interest" description="Disordered" evidence="3">
    <location>
        <begin position="160"/>
        <end position="185"/>
    </location>
</feature>
<dbReference type="InterPro" id="IPR038425">
    <property type="entry name" value="GAT_sf"/>
</dbReference>
<feature type="compositionally biased region" description="Basic and acidic residues" evidence="3">
    <location>
        <begin position="315"/>
        <end position="324"/>
    </location>
</feature>
<feature type="compositionally biased region" description="Polar residues" evidence="3">
    <location>
        <begin position="536"/>
        <end position="546"/>
    </location>
</feature>
<feature type="compositionally biased region" description="Polar residues" evidence="3">
    <location>
        <begin position="345"/>
        <end position="367"/>
    </location>
</feature>
<name>A0A814D7W0_9BILA</name>
<dbReference type="Proteomes" id="UP000663844">
    <property type="component" value="Unassembled WGS sequence"/>
</dbReference>
<evidence type="ECO:0000313" key="8">
    <source>
        <dbReference type="Proteomes" id="UP000663845"/>
    </source>
</evidence>
<evidence type="ECO:0000256" key="1">
    <source>
        <dbReference type="ARBA" id="ARBA00022448"/>
    </source>
</evidence>
<evidence type="ECO:0008006" key="9">
    <source>
        <dbReference type="Google" id="ProtNLM"/>
    </source>
</evidence>
<dbReference type="EMBL" id="CAJOAZ010000938">
    <property type="protein sequence ID" value="CAF3738338.1"/>
    <property type="molecule type" value="Genomic_DNA"/>
</dbReference>
<dbReference type="EMBL" id="CAJNOG010000106">
    <property type="protein sequence ID" value="CAF0950633.1"/>
    <property type="molecule type" value="Genomic_DNA"/>
</dbReference>
<feature type="region of interest" description="Disordered" evidence="3">
    <location>
        <begin position="492"/>
        <end position="548"/>
    </location>
</feature>
<feature type="domain" description="VHS" evidence="4">
    <location>
        <begin position="20"/>
        <end position="137"/>
    </location>
</feature>
<dbReference type="PANTHER" id="PTHR13856">
    <property type="entry name" value="VHS DOMAIN CONTAINING PROTEIN FAMILY"/>
    <property type="match status" value="1"/>
</dbReference>
<dbReference type="PROSITE" id="PS50179">
    <property type="entry name" value="VHS"/>
    <property type="match status" value="1"/>
</dbReference>